<accession>A0A6A3LUE4</accession>
<comment type="caution">
    <text evidence="2">The sequence shown here is derived from an EMBL/GenBank/DDBJ whole genome shotgun (WGS) entry which is preliminary data.</text>
</comment>
<dbReference type="Proteomes" id="UP000460718">
    <property type="component" value="Unassembled WGS sequence"/>
</dbReference>
<organism evidence="2 3">
    <name type="scientific">Phytophthora fragariae</name>
    <dbReference type="NCBI Taxonomy" id="53985"/>
    <lineage>
        <taxon>Eukaryota</taxon>
        <taxon>Sar</taxon>
        <taxon>Stramenopiles</taxon>
        <taxon>Oomycota</taxon>
        <taxon>Peronosporomycetes</taxon>
        <taxon>Peronosporales</taxon>
        <taxon>Peronosporaceae</taxon>
        <taxon>Phytophthora</taxon>
    </lineage>
</organism>
<gene>
    <name evidence="2" type="ORF">PF011_g4225</name>
</gene>
<evidence type="ECO:0000256" key="1">
    <source>
        <dbReference type="SAM" id="MobiDB-lite"/>
    </source>
</evidence>
<dbReference type="EMBL" id="QXFW01000151">
    <property type="protein sequence ID" value="KAE9022899.1"/>
    <property type="molecule type" value="Genomic_DNA"/>
</dbReference>
<protein>
    <submittedName>
        <fullName evidence="2">Uncharacterized protein</fullName>
    </submittedName>
</protein>
<evidence type="ECO:0000313" key="3">
    <source>
        <dbReference type="Proteomes" id="UP000460718"/>
    </source>
</evidence>
<name>A0A6A3LUE4_9STRA</name>
<proteinExistence type="predicted"/>
<dbReference type="AlphaFoldDB" id="A0A6A3LUE4"/>
<feature type="region of interest" description="Disordered" evidence="1">
    <location>
        <begin position="28"/>
        <end position="53"/>
    </location>
</feature>
<sequence>MALSDHSGAGLTRDPVLRQPVLSTSIECSPTAHRHRVDGGGLRESSRGSSVCGHDGDGFKHYVQLIMEDIMQHGPGNAFRLRHMLEDRLLRAGELAVLRREHSLEGPPESHA</sequence>
<evidence type="ECO:0000313" key="2">
    <source>
        <dbReference type="EMBL" id="KAE9022899.1"/>
    </source>
</evidence>
<reference evidence="2 3" key="1">
    <citation type="submission" date="2018-09" db="EMBL/GenBank/DDBJ databases">
        <title>Genomic investigation of the strawberry pathogen Phytophthora fragariae indicates pathogenicity is determined by transcriptional variation in three key races.</title>
        <authorList>
            <person name="Adams T.M."/>
            <person name="Armitage A.D."/>
            <person name="Sobczyk M.K."/>
            <person name="Bates H.J."/>
            <person name="Dunwell J.M."/>
            <person name="Nellist C.F."/>
            <person name="Harrison R.J."/>
        </authorList>
    </citation>
    <scope>NUCLEOTIDE SEQUENCE [LARGE SCALE GENOMIC DNA]</scope>
    <source>
        <strain evidence="2 3">SCRP245</strain>
    </source>
</reference>